<dbReference type="Proteomes" id="UP000235786">
    <property type="component" value="Unassembled WGS sequence"/>
</dbReference>
<protein>
    <submittedName>
        <fullName evidence="4">Polysaccharide lyase family 7 protein</fullName>
    </submittedName>
</protein>
<gene>
    <name evidence="4" type="ORF">L207DRAFT_532594</name>
</gene>
<keyword evidence="2" id="KW-0732">Signal</keyword>
<evidence type="ECO:0000256" key="2">
    <source>
        <dbReference type="SAM" id="SignalP"/>
    </source>
</evidence>
<dbReference type="GO" id="GO:0016829">
    <property type="term" value="F:lyase activity"/>
    <property type="evidence" value="ECO:0007669"/>
    <property type="project" value="UniProtKB-KW"/>
</dbReference>
<evidence type="ECO:0000259" key="3">
    <source>
        <dbReference type="Pfam" id="PF08787"/>
    </source>
</evidence>
<evidence type="ECO:0000256" key="1">
    <source>
        <dbReference type="SAM" id="MobiDB-lite"/>
    </source>
</evidence>
<feature type="region of interest" description="Disordered" evidence="1">
    <location>
        <begin position="24"/>
        <end position="45"/>
    </location>
</feature>
<feature type="domain" description="Alginate lyase 2" evidence="3">
    <location>
        <begin position="55"/>
        <end position="270"/>
    </location>
</feature>
<feature type="compositionally biased region" description="Low complexity" evidence="1">
    <location>
        <begin position="26"/>
        <end position="42"/>
    </location>
</feature>
<dbReference type="SUPFAM" id="SSF49899">
    <property type="entry name" value="Concanavalin A-like lectins/glucanases"/>
    <property type="match status" value="1"/>
</dbReference>
<dbReference type="EMBL" id="KZ613950">
    <property type="protein sequence ID" value="PMD37027.1"/>
    <property type="molecule type" value="Genomic_DNA"/>
</dbReference>
<evidence type="ECO:0000313" key="5">
    <source>
        <dbReference type="Proteomes" id="UP000235786"/>
    </source>
</evidence>
<keyword evidence="4" id="KW-0456">Lyase</keyword>
<organism evidence="4 5">
    <name type="scientific">Hyaloscypha variabilis (strain UAMH 11265 / GT02V1 / F)</name>
    <name type="common">Meliniomyces variabilis</name>
    <dbReference type="NCBI Taxonomy" id="1149755"/>
    <lineage>
        <taxon>Eukaryota</taxon>
        <taxon>Fungi</taxon>
        <taxon>Dikarya</taxon>
        <taxon>Ascomycota</taxon>
        <taxon>Pezizomycotina</taxon>
        <taxon>Leotiomycetes</taxon>
        <taxon>Helotiales</taxon>
        <taxon>Hyaloscyphaceae</taxon>
        <taxon>Hyaloscypha</taxon>
        <taxon>Hyaloscypha variabilis</taxon>
    </lineage>
</organism>
<dbReference type="OrthoDB" id="77013at2759"/>
<dbReference type="InterPro" id="IPR014895">
    <property type="entry name" value="Alginate_lyase_2"/>
</dbReference>
<keyword evidence="5" id="KW-1185">Reference proteome</keyword>
<proteinExistence type="predicted"/>
<feature type="chain" id="PRO_5014387731" evidence="2">
    <location>
        <begin position="22"/>
        <end position="272"/>
    </location>
</feature>
<accession>A0A2J6RES9</accession>
<sequence length="272" mass="28076">MSIKSTLQALFLLPLAVGVTARHSTKTTSSTKSAPSATSTAPGKLNPSCAPGGNFDLSVWSLQLPIGSTDKPDVITSSQLEGCSGYTNPSYFYTNSKDGALVMKVPGSPASAGCVTTSGSLHCRTEFRETSPSSWDPKASLNRLTAQLAVITPDNGSHGTVIGQVFNSAASKPVGELFYSQAGLISIGVEQTAAGGDEIVTDLGSVPVGEVFTYVIAYEGGVLSVTINGGAAKVLSTYSLDSPPSYFKAGNYDQGSDASEVHFYSLKAEHSS</sequence>
<reference evidence="4 5" key="1">
    <citation type="submission" date="2016-04" db="EMBL/GenBank/DDBJ databases">
        <title>A degradative enzymes factory behind the ericoid mycorrhizal symbiosis.</title>
        <authorList>
            <consortium name="DOE Joint Genome Institute"/>
            <person name="Martino E."/>
            <person name="Morin E."/>
            <person name="Grelet G."/>
            <person name="Kuo A."/>
            <person name="Kohler A."/>
            <person name="Daghino S."/>
            <person name="Barry K."/>
            <person name="Choi C."/>
            <person name="Cichocki N."/>
            <person name="Clum A."/>
            <person name="Copeland A."/>
            <person name="Hainaut M."/>
            <person name="Haridas S."/>
            <person name="Labutti K."/>
            <person name="Lindquist E."/>
            <person name="Lipzen A."/>
            <person name="Khouja H.-R."/>
            <person name="Murat C."/>
            <person name="Ohm R."/>
            <person name="Olson A."/>
            <person name="Spatafora J."/>
            <person name="Veneault-Fourrey C."/>
            <person name="Henrissat B."/>
            <person name="Grigoriev I."/>
            <person name="Martin F."/>
            <person name="Perotto S."/>
        </authorList>
    </citation>
    <scope>NUCLEOTIDE SEQUENCE [LARGE SCALE GENOMIC DNA]</scope>
    <source>
        <strain evidence="4 5">F</strain>
    </source>
</reference>
<dbReference type="Gene3D" id="2.60.120.200">
    <property type="match status" value="1"/>
</dbReference>
<name>A0A2J6RES9_HYAVF</name>
<feature type="signal peptide" evidence="2">
    <location>
        <begin position="1"/>
        <end position="21"/>
    </location>
</feature>
<dbReference type="AlphaFoldDB" id="A0A2J6RES9"/>
<dbReference type="InterPro" id="IPR013320">
    <property type="entry name" value="ConA-like_dom_sf"/>
</dbReference>
<dbReference type="Pfam" id="PF08787">
    <property type="entry name" value="Alginate_lyase2"/>
    <property type="match status" value="1"/>
</dbReference>
<evidence type="ECO:0000313" key="4">
    <source>
        <dbReference type="EMBL" id="PMD37027.1"/>
    </source>
</evidence>